<dbReference type="PANTHER" id="PTHR33602:SF1">
    <property type="entry name" value="REGULATORY PROTEIN RECX FAMILY PROTEIN"/>
    <property type="match status" value="1"/>
</dbReference>
<name>Q1K3C2_DESA6</name>
<evidence type="ECO:0000259" key="6">
    <source>
        <dbReference type="Pfam" id="PF21981"/>
    </source>
</evidence>
<evidence type="ECO:0000256" key="5">
    <source>
        <dbReference type="HAMAP-Rule" id="MF_01114"/>
    </source>
</evidence>
<evidence type="ECO:0000313" key="9">
    <source>
        <dbReference type="Proteomes" id="UP000005695"/>
    </source>
</evidence>
<accession>Q1K3C2</accession>
<comment type="subcellular location">
    <subcellularLocation>
        <location evidence="1 5">Cytoplasm</location>
    </subcellularLocation>
</comment>
<evidence type="ECO:0000256" key="4">
    <source>
        <dbReference type="ARBA" id="ARBA00022490"/>
    </source>
</evidence>
<organism evidence="8 9">
    <name type="scientific">Desulfuromonas acetoxidans (strain DSM 684 / 11070)</name>
    <dbReference type="NCBI Taxonomy" id="281689"/>
    <lineage>
        <taxon>Bacteria</taxon>
        <taxon>Pseudomonadati</taxon>
        <taxon>Thermodesulfobacteriota</taxon>
        <taxon>Desulfuromonadia</taxon>
        <taxon>Desulfuromonadales</taxon>
        <taxon>Desulfuromonadaceae</taxon>
        <taxon>Desulfuromonas</taxon>
    </lineage>
</organism>
<proteinExistence type="inferred from homology"/>
<evidence type="ECO:0000259" key="7">
    <source>
        <dbReference type="Pfam" id="PF21982"/>
    </source>
</evidence>
<dbReference type="Proteomes" id="UP000005695">
    <property type="component" value="Unassembled WGS sequence"/>
</dbReference>
<dbReference type="RefSeq" id="WP_005997959.1">
    <property type="nucleotide sequence ID" value="NZ_AAEW02000002.1"/>
</dbReference>
<evidence type="ECO:0000256" key="2">
    <source>
        <dbReference type="ARBA" id="ARBA00009695"/>
    </source>
</evidence>
<sequence length="156" mass="18493">MTAPDAYALCLRWLTRRARCEADLRRRLQQRGCVDNDIEQALQRCRELGYIDDPRFAVERASQLMRQGRAVGPRLLMELKKEGLPETLATEAVQHCHEHYDQMDLLADLVERRYAKLDFTALEDRDKRRIINYLQRRGFPLAMILDHLKEKERQID</sequence>
<feature type="domain" description="RecX third three-helical" evidence="6">
    <location>
        <begin position="101"/>
        <end position="144"/>
    </location>
</feature>
<dbReference type="InterPro" id="IPR053925">
    <property type="entry name" value="RecX_HTH_3rd"/>
</dbReference>
<protein>
    <recommendedName>
        <fullName evidence="3 5">Regulatory protein RecX</fullName>
    </recommendedName>
</protein>
<dbReference type="PANTHER" id="PTHR33602">
    <property type="entry name" value="REGULATORY PROTEIN RECX FAMILY PROTEIN"/>
    <property type="match status" value="1"/>
</dbReference>
<feature type="domain" description="RecX first three-helical" evidence="7">
    <location>
        <begin position="6"/>
        <end position="45"/>
    </location>
</feature>
<dbReference type="OrthoDB" id="9813859at2"/>
<comment type="function">
    <text evidence="5">Modulates RecA activity.</text>
</comment>
<keyword evidence="9" id="KW-1185">Reference proteome</keyword>
<keyword evidence="4 5" id="KW-0963">Cytoplasm</keyword>
<dbReference type="GO" id="GO:0006282">
    <property type="term" value="P:regulation of DNA repair"/>
    <property type="evidence" value="ECO:0007669"/>
    <property type="project" value="UniProtKB-UniRule"/>
</dbReference>
<dbReference type="InterPro" id="IPR003783">
    <property type="entry name" value="Regulatory_RecX"/>
</dbReference>
<dbReference type="AlphaFoldDB" id="Q1K3C2"/>
<dbReference type="Pfam" id="PF21982">
    <property type="entry name" value="RecX_HTH1"/>
    <property type="match status" value="1"/>
</dbReference>
<evidence type="ECO:0000256" key="3">
    <source>
        <dbReference type="ARBA" id="ARBA00018111"/>
    </source>
</evidence>
<reference evidence="8" key="1">
    <citation type="submission" date="2006-05" db="EMBL/GenBank/DDBJ databases">
        <title>Annotation of the draft genome assembly of Desulfuromonas acetoxidans DSM 684.</title>
        <authorList>
            <consortium name="US DOE Joint Genome Institute (JGI-ORNL)"/>
            <person name="Larimer F."/>
            <person name="Land M."/>
            <person name="Hauser L."/>
        </authorList>
    </citation>
    <scope>NUCLEOTIDE SEQUENCE [LARGE SCALE GENOMIC DNA]</scope>
    <source>
        <strain evidence="8">DSM 684</strain>
    </source>
</reference>
<dbReference type="GO" id="GO:0005737">
    <property type="term" value="C:cytoplasm"/>
    <property type="evidence" value="ECO:0007669"/>
    <property type="project" value="UniProtKB-SubCell"/>
</dbReference>
<evidence type="ECO:0000313" key="8">
    <source>
        <dbReference type="EMBL" id="EAT17052.1"/>
    </source>
</evidence>
<dbReference type="InterPro" id="IPR053926">
    <property type="entry name" value="RecX_HTH_1st"/>
</dbReference>
<dbReference type="HAMAP" id="MF_01114">
    <property type="entry name" value="RecX"/>
    <property type="match status" value="1"/>
</dbReference>
<dbReference type="Pfam" id="PF21981">
    <property type="entry name" value="RecX_HTH3"/>
    <property type="match status" value="1"/>
</dbReference>
<comment type="similarity">
    <text evidence="2 5">Belongs to the RecX family.</text>
</comment>
<dbReference type="EMBL" id="AAEW02000002">
    <property type="protein sequence ID" value="EAT17052.1"/>
    <property type="molecule type" value="Genomic_DNA"/>
</dbReference>
<dbReference type="Gene3D" id="1.10.10.10">
    <property type="entry name" value="Winged helix-like DNA-binding domain superfamily/Winged helix DNA-binding domain"/>
    <property type="match status" value="2"/>
</dbReference>
<comment type="caution">
    <text evidence="8">The sequence shown here is derived from an EMBL/GenBank/DDBJ whole genome shotgun (WGS) entry which is preliminary data.</text>
</comment>
<gene>
    <name evidence="5" type="primary">recX</name>
    <name evidence="8" type="ORF">Dace_2918</name>
</gene>
<reference evidence="8" key="2">
    <citation type="submission" date="2006-05" db="EMBL/GenBank/DDBJ databases">
        <title>Sequencing of the draft genome and assembly of Desulfuromonas acetoxidans DSM 684.</title>
        <authorList>
            <consortium name="US DOE Joint Genome Institute (JGI-PGF)"/>
            <person name="Copeland A."/>
            <person name="Lucas S."/>
            <person name="Lapidus A."/>
            <person name="Barry K."/>
            <person name="Detter J.C."/>
            <person name="Glavina del Rio T."/>
            <person name="Hammon N."/>
            <person name="Israni S."/>
            <person name="Dalin E."/>
            <person name="Tice H."/>
            <person name="Bruce D."/>
            <person name="Pitluck S."/>
            <person name="Richardson P."/>
        </authorList>
    </citation>
    <scope>NUCLEOTIDE SEQUENCE [LARGE SCALE GENOMIC DNA]</scope>
    <source>
        <strain evidence="8">DSM 684</strain>
    </source>
</reference>
<dbReference type="InterPro" id="IPR036388">
    <property type="entry name" value="WH-like_DNA-bd_sf"/>
</dbReference>
<evidence type="ECO:0000256" key="1">
    <source>
        <dbReference type="ARBA" id="ARBA00004496"/>
    </source>
</evidence>